<evidence type="ECO:0000313" key="4">
    <source>
        <dbReference type="Proteomes" id="UP001220964"/>
    </source>
</evidence>
<evidence type="ECO:0000256" key="1">
    <source>
        <dbReference type="SAM" id="Phobius"/>
    </source>
</evidence>
<feature type="transmembrane region" description="Helical" evidence="1">
    <location>
        <begin position="129"/>
        <end position="153"/>
    </location>
</feature>
<feature type="transmembrane region" description="Helical" evidence="1">
    <location>
        <begin position="91"/>
        <end position="117"/>
    </location>
</feature>
<evidence type="ECO:0000313" key="3">
    <source>
        <dbReference type="EMBL" id="MDF0601107.1"/>
    </source>
</evidence>
<feature type="transmembrane region" description="Helical" evidence="1">
    <location>
        <begin position="50"/>
        <end position="71"/>
    </location>
</feature>
<dbReference type="Proteomes" id="UP001220964">
    <property type="component" value="Unassembled WGS sequence"/>
</dbReference>
<name>A0AAE3NS73_9RHOB</name>
<sequence length="162" mass="16795">MTPRRILDVRHRLDPSAIVAGGLMGLIGAFVIAQALGMQLGSPSRMGPGYYPLLLGIACVGLGLCIAIFEARGTEDRPDADRDPAAWKSRLLVPASMIAFALLLERAGLAPACIALVCVASPAAPRRTVAGTVALAVATPVLAWLIFVLGLGLPFTVVEGLL</sequence>
<keyword evidence="1" id="KW-1133">Transmembrane helix</keyword>
<keyword evidence="1" id="KW-0472">Membrane</keyword>
<feature type="domain" description="DUF1468" evidence="2">
    <location>
        <begin position="18"/>
        <end position="155"/>
    </location>
</feature>
<gene>
    <name evidence="3" type="ORF">P1J78_10230</name>
</gene>
<dbReference type="EMBL" id="JARGYC010000022">
    <property type="protein sequence ID" value="MDF0601107.1"/>
    <property type="molecule type" value="Genomic_DNA"/>
</dbReference>
<protein>
    <submittedName>
        <fullName evidence="3">Tripartite tricarboxylate transporter TctB family protein</fullName>
    </submittedName>
</protein>
<organism evidence="3 4">
    <name type="scientific">Psychromarinibacter sediminicola</name>
    <dbReference type="NCBI Taxonomy" id="3033385"/>
    <lineage>
        <taxon>Bacteria</taxon>
        <taxon>Pseudomonadati</taxon>
        <taxon>Pseudomonadota</taxon>
        <taxon>Alphaproteobacteria</taxon>
        <taxon>Rhodobacterales</taxon>
        <taxon>Paracoccaceae</taxon>
        <taxon>Psychromarinibacter</taxon>
    </lineage>
</organism>
<dbReference type="AlphaFoldDB" id="A0AAE3NS73"/>
<dbReference type="RefSeq" id="WP_275567247.1">
    <property type="nucleotide sequence ID" value="NZ_JARGYC010000022.1"/>
</dbReference>
<evidence type="ECO:0000259" key="2">
    <source>
        <dbReference type="Pfam" id="PF07331"/>
    </source>
</evidence>
<comment type="caution">
    <text evidence="3">The sequence shown here is derived from an EMBL/GenBank/DDBJ whole genome shotgun (WGS) entry which is preliminary data.</text>
</comment>
<dbReference type="Pfam" id="PF07331">
    <property type="entry name" value="TctB"/>
    <property type="match status" value="1"/>
</dbReference>
<reference evidence="3" key="1">
    <citation type="submission" date="2023-03" db="EMBL/GenBank/DDBJ databases">
        <title>Multiphase analysis and comparison of six strains from genera Psychromarinibacter, Lutimaribacter, and Maritimibacter, including a novel species: Psychromarinibacter sediminicola sp. nov.</title>
        <authorList>
            <person name="Wang Y.-H."/>
            <person name="Ye M.-Q."/>
            <person name="Du Z.-J."/>
        </authorList>
    </citation>
    <scope>NUCLEOTIDE SEQUENCE</scope>
    <source>
        <strain evidence="3">C21-152</strain>
    </source>
</reference>
<feature type="transmembrane region" description="Helical" evidence="1">
    <location>
        <begin position="17"/>
        <end position="38"/>
    </location>
</feature>
<accession>A0AAE3NS73</accession>
<keyword evidence="1" id="KW-0812">Transmembrane</keyword>
<keyword evidence="4" id="KW-1185">Reference proteome</keyword>
<proteinExistence type="predicted"/>
<dbReference type="InterPro" id="IPR009936">
    <property type="entry name" value="DUF1468"/>
</dbReference>